<feature type="transmembrane region" description="Helical" evidence="2">
    <location>
        <begin position="56"/>
        <end position="75"/>
    </location>
</feature>
<evidence type="ECO:0000313" key="3">
    <source>
        <dbReference type="EMBL" id="KAG5448105.1"/>
    </source>
</evidence>
<evidence type="ECO:0000256" key="1">
    <source>
        <dbReference type="SAM" id="MobiDB-lite"/>
    </source>
</evidence>
<sequence>MSKSKQLFTGQQTFLKYNPQRFEARGQQTVPLILQGGIVMTQAKLLVLWAEICDPNSRAIGIIVVVIIFMGARWFKWLERESTDRKVRGSNPASAPGLPMSRLALGILALVHPSGDMARLVYSTESGSGRSITKTSVTGLPQSDQGHANSLGHCNVSKETYLQM</sequence>
<keyword evidence="2" id="KW-1133">Transmembrane helix</keyword>
<proteinExistence type="predicted"/>
<reference evidence="3 4" key="2">
    <citation type="journal article" date="2021" name="Genomics">
        <title>High-quality reference genome for Clonorchis sinensis.</title>
        <authorList>
            <person name="Young N.D."/>
            <person name="Stroehlein A.J."/>
            <person name="Kinkar L."/>
            <person name="Wang T."/>
            <person name="Sohn W.M."/>
            <person name="Chang B.C.H."/>
            <person name="Kaur P."/>
            <person name="Weisz D."/>
            <person name="Dudchenko O."/>
            <person name="Aiden E.L."/>
            <person name="Korhonen P.K."/>
            <person name="Gasser R.B."/>
        </authorList>
    </citation>
    <scope>NUCLEOTIDE SEQUENCE [LARGE SCALE GENOMIC DNA]</scope>
    <source>
        <strain evidence="3">Cs-k2</strain>
    </source>
</reference>
<evidence type="ECO:0000313" key="4">
    <source>
        <dbReference type="Proteomes" id="UP000286415"/>
    </source>
</evidence>
<dbReference type="AlphaFoldDB" id="A0A419QDJ0"/>
<dbReference type="InParanoid" id="A0A419QDJ0"/>
<keyword evidence="4" id="KW-1185">Reference proteome</keyword>
<evidence type="ECO:0000256" key="2">
    <source>
        <dbReference type="SAM" id="Phobius"/>
    </source>
</evidence>
<dbReference type="EMBL" id="NIRI02000042">
    <property type="protein sequence ID" value="KAG5448105.1"/>
    <property type="molecule type" value="Genomic_DNA"/>
</dbReference>
<organism evidence="3 4">
    <name type="scientific">Clonorchis sinensis</name>
    <name type="common">Chinese liver fluke</name>
    <dbReference type="NCBI Taxonomy" id="79923"/>
    <lineage>
        <taxon>Eukaryota</taxon>
        <taxon>Metazoa</taxon>
        <taxon>Spiralia</taxon>
        <taxon>Lophotrochozoa</taxon>
        <taxon>Platyhelminthes</taxon>
        <taxon>Trematoda</taxon>
        <taxon>Digenea</taxon>
        <taxon>Opisthorchiida</taxon>
        <taxon>Opisthorchiata</taxon>
        <taxon>Opisthorchiidae</taxon>
        <taxon>Clonorchis</taxon>
    </lineage>
</organism>
<keyword evidence="2" id="KW-0472">Membrane</keyword>
<feature type="transmembrane region" description="Helical" evidence="2">
    <location>
        <begin position="30"/>
        <end position="50"/>
    </location>
</feature>
<reference evidence="3 4" key="1">
    <citation type="journal article" date="2018" name="Biotechnol. Adv.">
        <title>Improved genomic resources and new bioinformatic workflow for the carcinogenic parasite Clonorchis sinensis: Biotechnological implications.</title>
        <authorList>
            <person name="Wang D."/>
            <person name="Korhonen P.K."/>
            <person name="Gasser R.B."/>
            <person name="Young N.D."/>
        </authorList>
    </citation>
    <scope>NUCLEOTIDE SEQUENCE [LARGE SCALE GENOMIC DNA]</scope>
    <source>
        <strain evidence="3">Cs-k2</strain>
    </source>
</reference>
<dbReference type="Proteomes" id="UP000286415">
    <property type="component" value="Unassembled WGS sequence"/>
</dbReference>
<keyword evidence="2" id="KW-0812">Transmembrane</keyword>
<comment type="caution">
    <text evidence="3">The sequence shown here is derived from an EMBL/GenBank/DDBJ whole genome shotgun (WGS) entry which is preliminary data.</text>
</comment>
<protein>
    <submittedName>
        <fullName evidence="3">Uncharacterized protein</fullName>
    </submittedName>
</protein>
<feature type="compositionally biased region" description="Polar residues" evidence="1">
    <location>
        <begin position="128"/>
        <end position="148"/>
    </location>
</feature>
<name>A0A419QDJ0_CLOSI</name>
<dbReference type="OrthoDB" id="10051416at2759"/>
<feature type="region of interest" description="Disordered" evidence="1">
    <location>
        <begin position="128"/>
        <end position="151"/>
    </location>
</feature>
<accession>A0A419QDJ0</accession>
<gene>
    <name evidence="3" type="ORF">CSKR_111617</name>
</gene>